<dbReference type="InterPro" id="IPR033659">
    <property type="entry name" value="Ferrochelatase_N"/>
</dbReference>
<evidence type="ECO:0000313" key="10">
    <source>
        <dbReference type="Proteomes" id="UP000436181"/>
    </source>
</evidence>
<dbReference type="InterPro" id="IPR033644">
    <property type="entry name" value="Ferrochelatase_C"/>
</dbReference>
<keyword evidence="10" id="KW-1185">Reference proteome</keyword>
<dbReference type="PANTHER" id="PTHR11108">
    <property type="entry name" value="FERROCHELATASE"/>
    <property type="match status" value="1"/>
</dbReference>
<protein>
    <recommendedName>
        <fullName evidence="7">Coproporphyrin III ferrochelatase</fullName>
        <ecNumber evidence="7">4.99.1.9</ecNumber>
    </recommendedName>
</protein>
<comment type="similarity">
    <text evidence="7 8">Belongs to the ferrochelatase family.</text>
</comment>
<feature type="binding site" evidence="7">
    <location>
        <position position="125"/>
    </location>
    <ligand>
        <name>Fe-coproporphyrin III</name>
        <dbReference type="ChEBI" id="CHEBI:68438"/>
    </ligand>
</feature>
<feature type="binding site" evidence="7">
    <location>
        <position position="187"/>
    </location>
    <ligand>
        <name>Fe(2+)</name>
        <dbReference type="ChEBI" id="CHEBI:29033"/>
    </ligand>
</feature>
<dbReference type="RefSeq" id="WP_151844780.1">
    <property type="nucleotide sequence ID" value="NZ_WBZJ01000004.1"/>
</dbReference>
<dbReference type="EC" id="4.99.1.9" evidence="7"/>
<evidence type="ECO:0000313" key="9">
    <source>
        <dbReference type="EMBL" id="KAB3519123.1"/>
    </source>
</evidence>
<evidence type="ECO:0000256" key="4">
    <source>
        <dbReference type="ARBA" id="ARBA00023239"/>
    </source>
</evidence>
<proteinExistence type="inferred from homology"/>
<dbReference type="Proteomes" id="UP000436181">
    <property type="component" value="Unassembled WGS sequence"/>
</dbReference>
<comment type="pathway">
    <text evidence="1 7">Porphyrin-containing compound metabolism; protoheme biosynthesis.</text>
</comment>
<keyword evidence="5 7" id="KW-0627">Porphyrin biosynthesis</keyword>
<reference evidence="9 10" key="1">
    <citation type="submission" date="2019-10" db="EMBL/GenBank/DDBJ databases">
        <title>Corynebacterium sp novel species isolated from the respiratory tract of Marmot.</title>
        <authorList>
            <person name="Zhang G."/>
        </authorList>
    </citation>
    <scope>NUCLEOTIDE SEQUENCE [LARGE SCALE GENOMIC DNA]</scope>
    <source>
        <strain evidence="9 10">336</strain>
    </source>
</reference>
<evidence type="ECO:0000256" key="1">
    <source>
        <dbReference type="ARBA" id="ARBA00004744"/>
    </source>
</evidence>
<name>A0ABQ6VBN4_9CORY</name>
<dbReference type="CDD" id="cd03411">
    <property type="entry name" value="Ferrochelatase_N"/>
    <property type="match status" value="1"/>
</dbReference>
<comment type="function">
    <text evidence="7">Involved in coproporphyrin-dependent heme b biosynthesis. Catalyzes the insertion of ferrous iron into coproporphyrin III to form Fe-coproporphyrin III.</text>
</comment>
<evidence type="ECO:0000256" key="6">
    <source>
        <dbReference type="ARBA" id="ARBA00024536"/>
    </source>
</evidence>
<dbReference type="HAMAP" id="MF_00323">
    <property type="entry name" value="Ferrochelatase"/>
    <property type="match status" value="1"/>
</dbReference>
<dbReference type="PANTHER" id="PTHR11108:SF1">
    <property type="entry name" value="FERROCHELATASE, MITOCHONDRIAL"/>
    <property type="match status" value="1"/>
</dbReference>
<dbReference type="CDD" id="cd00419">
    <property type="entry name" value="Ferrochelatase_C"/>
    <property type="match status" value="1"/>
</dbReference>
<keyword evidence="4 7" id="KW-0456">Lyase</keyword>
<dbReference type="Gene3D" id="3.40.50.1400">
    <property type="match status" value="2"/>
</dbReference>
<dbReference type="InterPro" id="IPR001015">
    <property type="entry name" value="Ferrochelatase"/>
</dbReference>
<gene>
    <name evidence="7" type="primary">cpfC</name>
    <name evidence="9" type="ORF">F8377_08920</name>
</gene>
<accession>A0ABQ6VBN4</accession>
<keyword evidence="7" id="KW-0963">Cytoplasm</keyword>
<evidence type="ECO:0000256" key="5">
    <source>
        <dbReference type="ARBA" id="ARBA00023244"/>
    </source>
</evidence>
<evidence type="ECO:0000256" key="3">
    <source>
        <dbReference type="ARBA" id="ARBA00023133"/>
    </source>
</evidence>
<evidence type="ECO:0000256" key="7">
    <source>
        <dbReference type="HAMAP-Rule" id="MF_00323"/>
    </source>
</evidence>
<evidence type="ECO:0000256" key="2">
    <source>
        <dbReference type="ARBA" id="ARBA00023004"/>
    </source>
</evidence>
<comment type="subcellular location">
    <subcellularLocation>
        <location evidence="7">Cytoplasm</location>
    </subcellularLocation>
</comment>
<sequence length="438" mass="46937">MSTTAPRTALLFLSFGGPNKADEVVPFLENVTRGRGIPRERLEHVGEHYFTLGGRSPINEQNLKIIENLEQELRARDLDLPVYFGNRNWEPYVEDTLLTIARDGIEHVYVFATSAWGGYSGCGQYQEDIRRALTAVTNAGEQAPTIERLPQFHSHPAFIASFAAAVDAARTSLGDKGTDAELIFTAHSVPNVADATAGPHSFGGNLYSQQVLDAARLVQQASSFANQPGSFADHGWTGRLARHEPVGGRGDGPAHTGIDAGVDCGVGTPLDVETTWQSRSGSPHVPWLEPDICDHIEARAAAGNTRGIVLCPIGFITDHIEVMWDLDTEAQEAADNAGIPFVRVATPGLTPEFAAMIVDLFEECRQPGNALLNTDSTSTVSRLESSQIVRSASGIRTEAQQAAADLVAQLGTVPDFGHTLNGRPCAPGCCGTDKALFD</sequence>
<keyword evidence="2 7" id="KW-0408">Iron</keyword>
<dbReference type="SUPFAM" id="SSF53800">
    <property type="entry name" value="Chelatase"/>
    <property type="match status" value="2"/>
</dbReference>
<comment type="caution">
    <text evidence="7">Lacks conserved residue(s) required for the propagation of feature annotation.</text>
</comment>
<evidence type="ECO:0000256" key="8">
    <source>
        <dbReference type="RuleBase" id="RU004185"/>
    </source>
</evidence>
<comment type="catalytic activity">
    <reaction evidence="6">
        <text>Fe-coproporphyrin III + 2 H(+) = coproporphyrin III + Fe(2+)</text>
        <dbReference type="Rhea" id="RHEA:49572"/>
        <dbReference type="ChEBI" id="CHEBI:15378"/>
        <dbReference type="ChEBI" id="CHEBI:29033"/>
        <dbReference type="ChEBI" id="CHEBI:68438"/>
        <dbReference type="ChEBI" id="CHEBI:131725"/>
        <dbReference type="EC" id="4.99.1.9"/>
    </reaction>
    <physiologicalReaction direction="right-to-left" evidence="6">
        <dbReference type="Rhea" id="RHEA:49574"/>
    </physiologicalReaction>
</comment>
<comment type="caution">
    <text evidence="9">The sequence shown here is derived from an EMBL/GenBank/DDBJ whole genome shotgun (WGS) entry which is preliminary data.</text>
</comment>
<feature type="binding site" evidence="7">
    <location>
        <position position="321"/>
    </location>
    <ligand>
        <name>Fe(2+)</name>
        <dbReference type="ChEBI" id="CHEBI:29033"/>
    </ligand>
</feature>
<feature type="binding site" evidence="7">
    <location>
        <position position="56"/>
    </location>
    <ligand>
        <name>Fe-coproporphyrin III</name>
        <dbReference type="ChEBI" id="CHEBI:68438"/>
    </ligand>
</feature>
<dbReference type="EMBL" id="WBZJ01000004">
    <property type="protein sequence ID" value="KAB3519123.1"/>
    <property type="molecule type" value="Genomic_DNA"/>
</dbReference>
<keyword evidence="7" id="KW-0479">Metal-binding</keyword>
<organism evidence="9 10">
    <name type="scientific">Corynebacterium zhongnanshanii</name>
    <dbReference type="NCBI Taxonomy" id="2768834"/>
    <lineage>
        <taxon>Bacteria</taxon>
        <taxon>Bacillati</taxon>
        <taxon>Actinomycetota</taxon>
        <taxon>Actinomycetes</taxon>
        <taxon>Mycobacteriales</taxon>
        <taxon>Corynebacteriaceae</taxon>
        <taxon>Corynebacterium</taxon>
    </lineage>
</organism>
<keyword evidence="3 7" id="KW-0350">Heme biosynthesis</keyword>
<dbReference type="Pfam" id="PF00762">
    <property type="entry name" value="Ferrochelatase"/>
    <property type="match status" value="1"/>
</dbReference>